<dbReference type="PANTHER" id="PTHR46264:SF4">
    <property type="entry name" value="TYROSINE--TRNA LIGASE, CYTOPLASMIC"/>
    <property type="match status" value="1"/>
</dbReference>
<comment type="similarity">
    <text evidence="9">Belongs to the class-I aminoacyl-tRNA synthetase family.</text>
</comment>
<accession>C7DGW8</accession>
<dbReference type="Gene3D" id="3.40.50.620">
    <property type="entry name" value="HUPs"/>
    <property type="match status" value="2"/>
</dbReference>
<evidence type="ECO:0000256" key="5">
    <source>
        <dbReference type="ARBA" id="ARBA00022917"/>
    </source>
</evidence>
<name>C7DGW8_MICA2</name>
<proteinExistence type="inferred from homology"/>
<dbReference type="EMBL" id="GG697239">
    <property type="protein sequence ID" value="EET90289.1"/>
    <property type="molecule type" value="Genomic_DNA"/>
</dbReference>
<dbReference type="PANTHER" id="PTHR46264">
    <property type="entry name" value="TYROSINE-TRNA LIGASE"/>
    <property type="match status" value="1"/>
</dbReference>
<dbReference type="InterPro" id="IPR023617">
    <property type="entry name" value="Tyr-tRNA-ligase_arc/euk-type"/>
</dbReference>
<reference evidence="10 11" key="2">
    <citation type="journal article" date="2010" name="Proc. Natl. Acad. Sci. U.S.A.">
        <title>Enigmatic, ultrasmall, uncultivated Archaea.</title>
        <authorList>
            <person name="Baker B.J."/>
            <person name="Comolli L.R."/>
            <person name="Dick G.J."/>
            <person name="Hauser L.J."/>
            <person name="Hyatt D."/>
            <person name="Dill B.D."/>
            <person name="Land M.L."/>
            <person name="Verberkmoes N.C."/>
            <person name="Hettich R.L."/>
            <person name="Banfield J.F."/>
        </authorList>
    </citation>
    <scope>NUCLEOTIDE SEQUENCE [LARGE SCALE GENOMIC DNA]</scope>
    <source>
        <strain evidence="10">ARMAN-2</strain>
    </source>
</reference>
<dbReference type="InterPro" id="IPR014729">
    <property type="entry name" value="Rossmann-like_a/b/a_fold"/>
</dbReference>
<protein>
    <recommendedName>
        <fullName evidence="1">tyrosine--tRNA ligase</fullName>
        <ecNumber evidence="1">6.1.1.1</ecNumber>
    </recommendedName>
    <alternativeName>
        <fullName evidence="7">Tyrosyl-tRNA synthetase</fullName>
    </alternativeName>
</protein>
<dbReference type="EC" id="6.1.1.1" evidence="1"/>
<keyword evidence="5 9" id="KW-0648">Protein biosynthesis</keyword>
<evidence type="ECO:0000256" key="2">
    <source>
        <dbReference type="ARBA" id="ARBA00022598"/>
    </source>
</evidence>
<evidence type="ECO:0000256" key="1">
    <source>
        <dbReference type="ARBA" id="ARBA00013160"/>
    </source>
</evidence>
<keyword evidence="4 9" id="KW-0067">ATP-binding</keyword>
<dbReference type="InterPro" id="IPR002305">
    <property type="entry name" value="aa-tRNA-synth_Ic"/>
</dbReference>
<dbReference type="Proteomes" id="UP000332487">
    <property type="component" value="Unassembled WGS sequence"/>
</dbReference>
<dbReference type="GO" id="GO:0004831">
    <property type="term" value="F:tyrosine-tRNA ligase activity"/>
    <property type="evidence" value="ECO:0007669"/>
    <property type="project" value="UniProtKB-EC"/>
</dbReference>
<comment type="catalytic activity">
    <reaction evidence="8">
        <text>tRNA(Tyr) + L-tyrosine + ATP = L-tyrosyl-tRNA(Tyr) + AMP + diphosphate + H(+)</text>
        <dbReference type="Rhea" id="RHEA:10220"/>
        <dbReference type="Rhea" id="RHEA-COMP:9706"/>
        <dbReference type="Rhea" id="RHEA-COMP:9707"/>
        <dbReference type="ChEBI" id="CHEBI:15378"/>
        <dbReference type="ChEBI" id="CHEBI:30616"/>
        <dbReference type="ChEBI" id="CHEBI:33019"/>
        <dbReference type="ChEBI" id="CHEBI:58315"/>
        <dbReference type="ChEBI" id="CHEBI:78442"/>
        <dbReference type="ChEBI" id="CHEBI:78536"/>
        <dbReference type="ChEBI" id="CHEBI:456215"/>
        <dbReference type="EC" id="6.1.1.1"/>
    </reaction>
</comment>
<organism evidence="10 11">
    <name type="scientific">Candidatus Micrarchaeum acidiphilum ARMAN-2</name>
    <dbReference type="NCBI Taxonomy" id="425595"/>
    <lineage>
        <taxon>Archaea</taxon>
        <taxon>Candidatus Micrarchaeota</taxon>
        <taxon>Candidatus Micrarchaeia</taxon>
        <taxon>Candidatus Micrarchaeales</taxon>
        <taxon>Candidatus Micrarchaeaceae</taxon>
        <taxon>Candidatus Micrarchaeum</taxon>
    </lineage>
</organism>
<dbReference type="Pfam" id="PF00579">
    <property type="entry name" value="tRNA-synt_1b"/>
    <property type="match status" value="1"/>
</dbReference>
<reference evidence="10 11" key="1">
    <citation type="journal article" date="2009" name="Genome Biol.">
        <title>Community-wide analysis of microbial genome sequence signatures.</title>
        <authorList>
            <person name="Dick G.J."/>
            <person name="Andersson A.F."/>
            <person name="Baker B.J."/>
            <person name="Simmons S.L."/>
            <person name="Thomas B.C."/>
            <person name="Yelton A.P."/>
            <person name="Banfield J.F."/>
        </authorList>
    </citation>
    <scope>NUCLEOTIDE SEQUENCE [LARGE SCALE GENOMIC DNA]</scope>
    <source>
        <strain evidence="10">ARMAN-2</strain>
    </source>
</reference>
<evidence type="ECO:0000256" key="9">
    <source>
        <dbReference type="RuleBase" id="RU363036"/>
    </source>
</evidence>
<keyword evidence="11" id="KW-1185">Reference proteome</keyword>
<keyword evidence="6 9" id="KW-0030">Aminoacyl-tRNA synthetase</keyword>
<evidence type="ECO:0000256" key="8">
    <source>
        <dbReference type="ARBA" id="ARBA00048248"/>
    </source>
</evidence>
<dbReference type="AlphaFoldDB" id="C7DGW8"/>
<dbReference type="SUPFAM" id="SSF52374">
    <property type="entry name" value="Nucleotidylyl transferase"/>
    <property type="match status" value="1"/>
</dbReference>
<evidence type="ECO:0000313" key="11">
    <source>
        <dbReference type="Proteomes" id="UP000332487"/>
    </source>
</evidence>
<evidence type="ECO:0000256" key="7">
    <source>
        <dbReference type="ARBA" id="ARBA00033323"/>
    </source>
</evidence>
<evidence type="ECO:0000313" key="10">
    <source>
        <dbReference type="EMBL" id="EET90289.1"/>
    </source>
</evidence>
<gene>
    <name evidence="10" type="ORF">UNLARM2_0318</name>
</gene>
<dbReference type="InterPro" id="IPR050489">
    <property type="entry name" value="Tyr-tRNA_synthase"/>
</dbReference>
<dbReference type="NCBIfam" id="NF006330">
    <property type="entry name" value="PRK08560.1"/>
    <property type="match status" value="1"/>
</dbReference>
<dbReference type="GO" id="GO:0006437">
    <property type="term" value="P:tyrosyl-tRNA aminoacylation"/>
    <property type="evidence" value="ECO:0007669"/>
    <property type="project" value="TreeGrafter"/>
</dbReference>
<evidence type="ECO:0000256" key="6">
    <source>
        <dbReference type="ARBA" id="ARBA00023146"/>
    </source>
</evidence>
<dbReference type="GO" id="GO:0005524">
    <property type="term" value="F:ATP binding"/>
    <property type="evidence" value="ECO:0007669"/>
    <property type="project" value="UniProtKB-KW"/>
</dbReference>
<keyword evidence="2 9" id="KW-0436">Ligase</keyword>
<keyword evidence="3 9" id="KW-0547">Nucleotide-binding</keyword>
<dbReference type="GO" id="GO:0005737">
    <property type="term" value="C:cytoplasm"/>
    <property type="evidence" value="ECO:0007669"/>
    <property type="project" value="TreeGrafter"/>
</dbReference>
<evidence type="ECO:0000256" key="3">
    <source>
        <dbReference type="ARBA" id="ARBA00022741"/>
    </source>
</evidence>
<sequence length="379" mass="42249">MDVEKALGLIKRSPTEEILTEDRLAEALNSGQHLRHYIGFEISGFVHLGTGPLSMGKIADLQEAGIKTSVFLADYHTWINKKLGGDMDTIKRIANNYFKESLKVSIRSAGGDPEKTEFILGSELYEKLGRDYFENVLKVSSTMSLSRARRSTTVLGRKEGDDISLSQLIYVPMQAADIYSMKVNIAHAGMDQRKAHVVALESSGAFSYKPIALHQHLLMGMHITEQQRQEVIAARGAGDREKAISTLIDIKMSKSKPQSAIFIHDTEDEIRKKIGEAYCPAAQLEINPLIDMVRYIIWPFLSRTGNSIEIENKKSGSSASFEGIAQFEEAFASGKVHPADLKTAVAEYLISMLEPARKYFSEGQGRKFLEEMNDVKITR</sequence>
<evidence type="ECO:0000256" key="4">
    <source>
        <dbReference type="ARBA" id="ARBA00022840"/>
    </source>
</evidence>
<dbReference type="PIRSF" id="PIRSF006588">
    <property type="entry name" value="TyrRS_arch_euk"/>
    <property type="match status" value="1"/>
</dbReference>